<dbReference type="EMBL" id="JBBNAG010000002">
    <property type="protein sequence ID" value="KAK9156748.1"/>
    <property type="molecule type" value="Genomic_DNA"/>
</dbReference>
<comment type="caution">
    <text evidence="1">The sequence shown here is derived from an EMBL/GenBank/DDBJ whole genome shotgun (WGS) entry which is preliminary data.</text>
</comment>
<evidence type="ECO:0000313" key="1">
    <source>
        <dbReference type="EMBL" id="KAK9156748.1"/>
    </source>
</evidence>
<dbReference type="AlphaFoldDB" id="A0AAP0KQA1"/>
<reference evidence="1 2" key="1">
    <citation type="submission" date="2024-01" db="EMBL/GenBank/DDBJ databases">
        <title>Genome assemblies of Stephania.</title>
        <authorList>
            <person name="Yang L."/>
        </authorList>
    </citation>
    <scope>NUCLEOTIDE SEQUENCE [LARGE SCALE GENOMIC DNA]</scope>
    <source>
        <strain evidence="1">JXDWG</strain>
        <tissue evidence="1">Leaf</tissue>
    </source>
</reference>
<evidence type="ECO:0000313" key="2">
    <source>
        <dbReference type="Proteomes" id="UP001419268"/>
    </source>
</evidence>
<organism evidence="1 2">
    <name type="scientific">Stephania cephalantha</name>
    <dbReference type="NCBI Taxonomy" id="152367"/>
    <lineage>
        <taxon>Eukaryota</taxon>
        <taxon>Viridiplantae</taxon>
        <taxon>Streptophyta</taxon>
        <taxon>Embryophyta</taxon>
        <taxon>Tracheophyta</taxon>
        <taxon>Spermatophyta</taxon>
        <taxon>Magnoliopsida</taxon>
        <taxon>Ranunculales</taxon>
        <taxon>Menispermaceae</taxon>
        <taxon>Menispermoideae</taxon>
        <taxon>Cissampelideae</taxon>
        <taxon>Stephania</taxon>
    </lineage>
</organism>
<dbReference type="Proteomes" id="UP001419268">
    <property type="component" value="Unassembled WGS sequence"/>
</dbReference>
<sequence>MLKDPTSLANSSNVACLIPPSNCLMKLWYPCLAFEDLRLAKQWEDVRILRKSMRDDRMKKLPGYSWVDVANKTHVFGAENRSHPRQIEIYEKLQSLMDQIKQIGTTVDFTISWMVHVLVEIIGKASLSWLKS</sequence>
<accession>A0AAP0KQA1</accession>
<gene>
    <name evidence="1" type="ORF">Scep_003322</name>
</gene>
<keyword evidence="2" id="KW-1185">Reference proteome</keyword>
<protein>
    <submittedName>
        <fullName evidence="1">Uncharacterized protein</fullName>
    </submittedName>
</protein>
<name>A0AAP0KQA1_9MAGN</name>
<proteinExistence type="predicted"/>